<organism evidence="2 3">
    <name type="scientific">Protea cynaroides</name>
    <dbReference type="NCBI Taxonomy" id="273540"/>
    <lineage>
        <taxon>Eukaryota</taxon>
        <taxon>Viridiplantae</taxon>
        <taxon>Streptophyta</taxon>
        <taxon>Embryophyta</taxon>
        <taxon>Tracheophyta</taxon>
        <taxon>Spermatophyta</taxon>
        <taxon>Magnoliopsida</taxon>
        <taxon>Proteales</taxon>
        <taxon>Proteaceae</taxon>
        <taxon>Protea</taxon>
    </lineage>
</organism>
<proteinExistence type="predicted"/>
<accession>A0A9Q0R2Q3</accession>
<evidence type="ECO:0000313" key="3">
    <source>
        <dbReference type="Proteomes" id="UP001141806"/>
    </source>
</evidence>
<comment type="caution">
    <text evidence="2">The sequence shown here is derived from an EMBL/GenBank/DDBJ whole genome shotgun (WGS) entry which is preliminary data.</text>
</comment>
<dbReference type="AlphaFoldDB" id="A0A9Q0R2Q3"/>
<keyword evidence="3" id="KW-1185">Reference proteome</keyword>
<protein>
    <submittedName>
        <fullName evidence="2">Uncharacterized protein</fullName>
    </submittedName>
</protein>
<feature type="region of interest" description="Disordered" evidence="1">
    <location>
        <begin position="168"/>
        <end position="189"/>
    </location>
</feature>
<evidence type="ECO:0000256" key="1">
    <source>
        <dbReference type="SAM" id="MobiDB-lite"/>
    </source>
</evidence>
<reference evidence="2" key="1">
    <citation type="journal article" date="2023" name="Plant J.">
        <title>The genome of the king protea, Protea cynaroides.</title>
        <authorList>
            <person name="Chang J."/>
            <person name="Duong T.A."/>
            <person name="Schoeman C."/>
            <person name="Ma X."/>
            <person name="Roodt D."/>
            <person name="Barker N."/>
            <person name="Li Z."/>
            <person name="Van de Peer Y."/>
            <person name="Mizrachi E."/>
        </authorList>
    </citation>
    <scope>NUCLEOTIDE SEQUENCE</scope>
    <source>
        <tissue evidence="2">Young leaves</tissue>
    </source>
</reference>
<sequence length="345" mass="35727">MLLEFTSDLVQCVVLAVPGVFNHNPSRVPLQLNSLVLELAQLIPSMIFTANGVNAARVSEGRDLLALLMAAASGIEVSVPMLIGASGVEVYARSFGAHAPLLPIEISSPIGSIVLLHGIPSPNGIPATVEFLYALSAANTEVNGTAVGLPRHQLRGQSLVELIGAGKEEEEVSAPPNGLHDVGDGPRESCKSQVEQQNMCFDPGNLNSDPKDPIIISSCATATTTSSLVPVIVYSPLASATVGIPVMSGHRVPLDQIDPVSRGQYLNSSPVLQQNTSWVDMVENEDESNVEGENTVIDGDGVRTSNVGGSILVPGAHASVSTPPSSSQFLTTVQGIGGCSVVSTG</sequence>
<evidence type="ECO:0000313" key="2">
    <source>
        <dbReference type="EMBL" id="KAJ4980879.1"/>
    </source>
</evidence>
<name>A0A9Q0R2Q3_9MAGN</name>
<dbReference type="EMBL" id="JAMYWD010000001">
    <property type="protein sequence ID" value="KAJ4980879.1"/>
    <property type="molecule type" value="Genomic_DNA"/>
</dbReference>
<gene>
    <name evidence="2" type="ORF">NE237_031716</name>
</gene>
<dbReference type="Proteomes" id="UP001141806">
    <property type="component" value="Unassembled WGS sequence"/>
</dbReference>